<dbReference type="Proteomes" id="UP000249748">
    <property type="component" value="Unassembled WGS sequence"/>
</dbReference>
<name>A0ACD1IHW7_9EURO</name>
<reference evidence="1" key="1">
    <citation type="submission" date="2018-02" db="EMBL/GenBank/DDBJ databases">
        <title>The genomes of Aspergillus section Nigri reveals drivers in fungal speciation.</title>
        <authorList>
            <consortium name="DOE Joint Genome Institute"/>
            <person name="Vesth T.C."/>
            <person name="Nybo J."/>
            <person name="Theobald S."/>
            <person name="Brandl J."/>
            <person name="Frisvad J.C."/>
            <person name="Nielsen K.F."/>
            <person name="Lyhne E.K."/>
            <person name="Kogle M.E."/>
            <person name="Kuo A."/>
            <person name="Riley R."/>
            <person name="Clum A."/>
            <person name="Nolan M."/>
            <person name="Lipzen A."/>
            <person name="Salamov A."/>
            <person name="Henrissat B."/>
            <person name="Wiebenga A."/>
            <person name="De vries R.P."/>
            <person name="Grigoriev I.V."/>
            <person name="Mortensen U.H."/>
            <person name="Andersen M.R."/>
            <person name="Baker S.E."/>
        </authorList>
    </citation>
    <scope>NUCLEOTIDE SEQUENCE</scope>
    <source>
        <strain evidence="1">CBS 115574</strain>
    </source>
</reference>
<evidence type="ECO:0000313" key="2">
    <source>
        <dbReference type="Proteomes" id="UP000249748"/>
    </source>
</evidence>
<keyword evidence="2" id="KW-1185">Reference proteome</keyword>
<gene>
    <name evidence="1" type="ORF">BO79DRAFT_263770</name>
</gene>
<accession>A0ACD1IHW7</accession>
<sequence>MSIGDKAERNAMMTFMPILSSKPRSPLCVALWPVTRDHRLPFRYTSIFHSI</sequence>
<evidence type="ECO:0000313" key="1">
    <source>
        <dbReference type="EMBL" id="RAK90063.1"/>
    </source>
</evidence>
<organism evidence="1 2">
    <name type="scientific">Aspergillus costaricaensis CBS 115574</name>
    <dbReference type="NCBI Taxonomy" id="1448317"/>
    <lineage>
        <taxon>Eukaryota</taxon>
        <taxon>Fungi</taxon>
        <taxon>Dikarya</taxon>
        <taxon>Ascomycota</taxon>
        <taxon>Pezizomycotina</taxon>
        <taxon>Eurotiomycetes</taxon>
        <taxon>Eurotiomycetidae</taxon>
        <taxon>Eurotiales</taxon>
        <taxon>Aspergillaceae</taxon>
        <taxon>Aspergillus</taxon>
        <taxon>Aspergillus subgen. Circumdati</taxon>
    </lineage>
</organism>
<protein>
    <submittedName>
        <fullName evidence="1">Uncharacterized protein</fullName>
    </submittedName>
</protein>
<proteinExistence type="predicted"/>
<dbReference type="EMBL" id="KZ824546">
    <property type="protein sequence ID" value="RAK90063.1"/>
    <property type="molecule type" value="Genomic_DNA"/>
</dbReference>